<dbReference type="AlphaFoldDB" id="A0A3P9BQK1"/>
<accession>A0A3P9BQK1</accession>
<dbReference type="InterPro" id="IPR001304">
    <property type="entry name" value="C-type_lectin-like"/>
</dbReference>
<evidence type="ECO:0000313" key="2">
    <source>
        <dbReference type="Ensembl" id="ENSMZEP00005012204.1"/>
    </source>
</evidence>
<dbReference type="PROSITE" id="PS50041">
    <property type="entry name" value="C_TYPE_LECTIN_2"/>
    <property type="match status" value="1"/>
</dbReference>
<dbReference type="SMART" id="SM00034">
    <property type="entry name" value="CLECT"/>
    <property type="match status" value="1"/>
</dbReference>
<protein>
    <recommendedName>
        <fullName evidence="1">C-type lectin domain-containing protein</fullName>
    </recommendedName>
</protein>
<reference evidence="2" key="1">
    <citation type="submission" date="2025-08" db="UniProtKB">
        <authorList>
            <consortium name="Ensembl"/>
        </authorList>
    </citation>
    <scope>IDENTIFICATION</scope>
</reference>
<reference evidence="2" key="2">
    <citation type="submission" date="2025-09" db="UniProtKB">
        <authorList>
            <consortium name="Ensembl"/>
        </authorList>
    </citation>
    <scope>IDENTIFICATION</scope>
</reference>
<keyword evidence="3" id="KW-1185">Reference proteome</keyword>
<dbReference type="GeneTree" id="ENSGT00940000179697"/>
<dbReference type="PANTHER" id="PTHR22803">
    <property type="entry name" value="MANNOSE, PHOSPHOLIPASE, LECTIN RECEPTOR RELATED"/>
    <property type="match status" value="1"/>
</dbReference>
<dbReference type="InterPro" id="IPR016186">
    <property type="entry name" value="C-type_lectin-like/link_sf"/>
</dbReference>
<evidence type="ECO:0000259" key="1">
    <source>
        <dbReference type="PROSITE" id="PS50041"/>
    </source>
</evidence>
<feature type="domain" description="C-type lectin" evidence="1">
    <location>
        <begin position="113"/>
        <end position="224"/>
    </location>
</feature>
<dbReference type="Gene3D" id="3.10.100.10">
    <property type="entry name" value="Mannose-Binding Protein A, subunit A"/>
    <property type="match status" value="1"/>
</dbReference>
<dbReference type="SUPFAM" id="SSF56436">
    <property type="entry name" value="C-type lectin-like"/>
    <property type="match status" value="1"/>
</dbReference>
<sequence>CATIRFHLSLQRPLPHRLTRLTLKSRSQRLSHPQQSCLVGKQHDFFHLTEVVAVISSKMILVINVKKAGSNMEESAITSPPVNHPGNRAEMSRSRYETLLQVHVLTCYITSLCFTFSAQKRLTKSFSSSFPDQRFLERRLRVVMTEDEDKFWIGLTDSAVEGRWVWVDRSPLLTFWSNNEPDNWKGEHHPDGEDCARMGEKGGADDLKCWFDAFCSMPHRSICEKAGVRGKFKKVCD</sequence>
<proteinExistence type="predicted"/>
<dbReference type="InterPro" id="IPR016187">
    <property type="entry name" value="CTDL_fold"/>
</dbReference>
<dbReference type="InterPro" id="IPR050111">
    <property type="entry name" value="C-type_lectin/snaclec_domain"/>
</dbReference>
<name>A0A3P9BQK1_9CICH</name>
<dbReference type="Proteomes" id="UP000265160">
    <property type="component" value="Unplaced"/>
</dbReference>
<dbReference type="Pfam" id="PF00059">
    <property type="entry name" value="Lectin_C"/>
    <property type="match status" value="1"/>
</dbReference>
<dbReference type="Ensembl" id="ENSMZET00005012632.1">
    <property type="protein sequence ID" value="ENSMZEP00005012204.1"/>
    <property type="gene ID" value="ENSMZEG00005009165.1"/>
</dbReference>
<organism evidence="2 3">
    <name type="scientific">Maylandia zebra</name>
    <name type="common">zebra mbuna</name>
    <dbReference type="NCBI Taxonomy" id="106582"/>
    <lineage>
        <taxon>Eukaryota</taxon>
        <taxon>Metazoa</taxon>
        <taxon>Chordata</taxon>
        <taxon>Craniata</taxon>
        <taxon>Vertebrata</taxon>
        <taxon>Euteleostomi</taxon>
        <taxon>Actinopterygii</taxon>
        <taxon>Neopterygii</taxon>
        <taxon>Teleostei</taxon>
        <taxon>Neoteleostei</taxon>
        <taxon>Acanthomorphata</taxon>
        <taxon>Ovalentaria</taxon>
        <taxon>Cichlomorphae</taxon>
        <taxon>Cichliformes</taxon>
        <taxon>Cichlidae</taxon>
        <taxon>African cichlids</taxon>
        <taxon>Pseudocrenilabrinae</taxon>
        <taxon>Haplochromini</taxon>
        <taxon>Maylandia</taxon>
        <taxon>Maylandia zebra complex</taxon>
    </lineage>
</organism>
<evidence type="ECO:0000313" key="3">
    <source>
        <dbReference type="Proteomes" id="UP000265160"/>
    </source>
</evidence>